<organism evidence="1 2">
    <name type="scientific">Panicum virgatum</name>
    <name type="common">Blackwell switchgrass</name>
    <dbReference type="NCBI Taxonomy" id="38727"/>
    <lineage>
        <taxon>Eukaryota</taxon>
        <taxon>Viridiplantae</taxon>
        <taxon>Streptophyta</taxon>
        <taxon>Embryophyta</taxon>
        <taxon>Tracheophyta</taxon>
        <taxon>Spermatophyta</taxon>
        <taxon>Magnoliopsida</taxon>
        <taxon>Liliopsida</taxon>
        <taxon>Poales</taxon>
        <taxon>Poaceae</taxon>
        <taxon>PACMAD clade</taxon>
        <taxon>Panicoideae</taxon>
        <taxon>Panicodae</taxon>
        <taxon>Paniceae</taxon>
        <taxon>Panicinae</taxon>
        <taxon>Panicum</taxon>
        <taxon>Panicum sect. Hiantes</taxon>
    </lineage>
</organism>
<sequence>MRRHRISEQGGVTNIEEEEGVEICWCAEKHQRHLCNPLMRRDPPTASVFPIIIRVCVTFDWLILRHLPQLNSCAIERSRGAGHGLKLPTREMGCGRSPCWIFLG</sequence>
<comment type="caution">
    <text evidence="1">The sequence shown here is derived from an EMBL/GenBank/DDBJ whole genome shotgun (WGS) entry which is preliminary data.</text>
</comment>
<accession>A0A8T0UIW1</accession>
<evidence type="ECO:0000313" key="2">
    <source>
        <dbReference type="Proteomes" id="UP000823388"/>
    </source>
</evidence>
<dbReference type="EMBL" id="CM029042">
    <property type="protein sequence ID" value="KAG2620813.1"/>
    <property type="molecule type" value="Genomic_DNA"/>
</dbReference>
<reference evidence="1" key="1">
    <citation type="submission" date="2020-05" db="EMBL/GenBank/DDBJ databases">
        <title>WGS assembly of Panicum virgatum.</title>
        <authorList>
            <person name="Lovell J.T."/>
            <person name="Jenkins J."/>
            <person name="Shu S."/>
            <person name="Juenger T.E."/>
            <person name="Schmutz J."/>
        </authorList>
    </citation>
    <scope>NUCLEOTIDE SEQUENCE</scope>
    <source>
        <strain evidence="1">AP13</strain>
    </source>
</reference>
<name>A0A8T0UIW1_PANVG</name>
<dbReference type="AlphaFoldDB" id="A0A8T0UIW1"/>
<protein>
    <submittedName>
        <fullName evidence="1">Uncharacterized protein</fullName>
    </submittedName>
</protein>
<evidence type="ECO:0000313" key="1">
    <source>
        <dbReference type="EMBL" id="KAG2620813.1"/>
    </source>
</evidence>
<dbReference type="Proteomes" id="UP000823388">
    <property type="component" value="Chromosome 3N"/>
</dbReference>
<keyword evidence="2" id="KW-1185">Reference proteome</keyword>
<gene>
    <name evidence="1" type="ORF">PVAP13_3NG196126</name>
</gene>
<proteinExistence type="predicted"/>